<dbReference type="InterPro" id="IPR041607">
    <property type="entry name" value="HU-HIG"/>
</dbReference>
<keyword evidence="1 3" id="KW-0238">DNA-binding</keyword>
<dbReference type="EMBL" id="AMEP01000082">
    <property type="protein sequence ID" value="EKY00802.1"/>
    <property type="molecule type" value="Genomic_DNA"/>
</dbReference>
<dbReference type="SUPFAM" id="SSF47729">
    <property type="entry name" value="IHF-like DNA-binding proteins"/>
    <property type="match status" value="1"/>
</dbReference>
<protein>
    <submittedName>
        <fullName evidence="3">Putative DNA-binding protein</fullName>
    </submittedName>
</protein>
<dbReference type="Gene3D" id="4.10.520.10">
    <property type="entry name" value="IHF-like DNA-binding proteins"/>
    <property type="match status" value="1"/>
</dbReference>
<dbReference type="Proteomes" id="UP000010433">
    <property type="component" value="Unassembled WGS sequence"/>
</dbReference>
<evidence type="ECO:0000256" key="1">
    <source>
        <dbReference type="ARBA" id="ARBA00023125"/>
    </source>
</evidence>
<dbReference type="Pfam" id="PF18291">
    <property type="entry name" value="HU-HIG"/>
    <property type="match status" value="1"/>
</dbReference>
<accession>L1NC94</accession>
<keyword evidence="4" id="KW-1185">Reference proteome</keyword>
<comment type="caution">
    <text evidence="3">The sequence shown here is derived from an EMBL/GenBank/DDBJ whole genome shotgun (WGS) entry which is preliminary data.</text>
</comment>
<dbReference type="HOGENOM" id="CLU_078159_1_0_10"/>
<dbReference type="Gene3D" id="1.10.10.10">
    <property type="entry name" value="Winged helix-like DNA-binding domain superfamily/Winged helix DNA-binding domain"/>
    <property type="match status" value="1"/>
</dbReference>
<dbReference type="OrthoDB" id="1070719at2"/>
<dbReference type="RefSeq" id="WP_009162404.1">
    <property type="nucleotide sequence ID" value="NZ_KB290994.1"/>
</dbReference>
<feature type="domain" description="HU" evidence="2">
    <location>
        <begin position="1"/>
        <end position="125"/>
    </location>
</feature>
<dbReference type="InterPro" id="IPR036388">
    <property type="entry name" value="WH-like_DNA-bd_sf"/>
</dbReference>
<evidence type="ECO:0000313" key="4">
    <source>
        <dbReference type="Proteomes" id="UP000010433"/>
    </source>
</evidence>
<dbReference type="InterPro" id="IPR010992">
    <property type="entry name" value="IHF-like_DNA-bd_dom_sf"/>
</dbReference>
<dbReference type="AlphaFoldDB" id="L1NC94"/>
<evidence type="ECO:0000313" key="3">
    <source>
        <dbReference type="EMBL" id="EKY00802.1"/>
    </source>
</evidence>
<dbReference type="GO" id="GO:0003677">
    <property type="term" value="F:DNA binding"/>
    <property type="evidence" value="ECO:0007669"/>
    <property type="project" value="UniProtKB-KW"/>
</dbReference>
<sequence length="201" mass="22854">MSVFYKLLKTRGGLPKNAEFKAITVKNGTVGLKHIGWRIQQNTSLTEADVVGAVTALKEETVEQLKLGNHVHLPGFGYFSIAVKGELYQDPRTKHYRLRNAGVRTVKFQPDKEFLEALRDVRFENMTYRMGSSETPTAKEVDEAIEALFVEKPIITVRDLRYELGVSKTYAYGLVAKLEKEGKLRNVGTYRQKLFVKGEKR</sequence>
<reference evidence="3 4" key="1">
    <citation type="submission" date="2012-05" db="EMBL/GenBank/DDBJ databases">
        <authorList>
            <person name="Weinstock G."/>
            <person name="Sodergren E."/>
            <person name="Lobos E.A."/>
            <person name="Fulton L."/>
            <person name="Fulton R."/>
            <person name="Courtney L."/>
            <person name="Fronick C."/>
            <person name="O'Laughlin M."/>
            <person name="Godfrey J."/>
            <person name="Wilson R.M."/>
            <person name="Miner T."/>
            <person name="Farmer C."/>
            <person name="Delehaunty K."/>
            <person name="Cordes M."/>
            <person name="Minx P."/>
            <person name="Tomlinson C."/>
            <person name="Chen J."/>
            <person name="Wollam A."/>
            <person name="Pepin K.H."/>
            <person name="Bhonagiri V."/>
            <person name="Zhang X."/>
            <person name="Suruliraj S."/>
            <person name="Warren W."/>
            <person name="Mitreva M."/>
            <person name="Mardis E.R."/>
            <person name="Wilson R.K."/>
        </authorList>
    </citation>
    <scope>NUCLEOTIDE SEQUENCE [LARGE SCALE GENOMIC DNA]</scope>
    <source>
        <strain evidence="3 4">F0055</strain>
    </source>
</reference>
<organism evidence="3 4">
    <name type="scientific">Hoylesella saccharolytica F0055</name>
    <dbReference type="NCBI Taxonomy" id="1127699"/>
    <lineage>
        <taxon>Bacteria</taxon>
        <taxon>Pseudomonadati</taxon>
        <taxon>Bacteroidota</taxon>
        <taxon>Bacteroidia</taxon>
        <taxon>Bacteroidales</taxon>
        <taxon>Prevotellaceae</taxon>
        <taxon>Hoylesella</taxon>
    </lineage>
</organism>
<name>L1NC94_9BACT</name>
<dbReference type="PATRIC" id="fig|1127699.3.peg.1101"/>
<proteinExistence type="predicted"/>
<gene>
    <name evidence="3" type="ORF">HMPREF9151_01189</name>
</gene>
<evidence type="ECO:0000259" key="2">
    <source>
        <dbReference type="Pfam" id="PF18291"/>
    </source>
</evidence>